<dbReference type="InterPro" id="IPR001296">
    <property type="entry name" value="Glyco_trans_1"/>
</dbReference>
<sequence length="396" mass="45467">MCKPSYENGGIANSLNNLLIELNKNKNLSIELLCFNPYFDDKFSSLHDNFKVHSPFLIKCLYITFKDARRNLPWYSWPAFLCVKLFLKIVGENAARSFFIKSIYRNWNKGTKYDAAISFSNDIPKKNSLLGSNDFVLSSVTANQKIAWIHNDLERLGITRTYILDRYKDFDKVVSVSQSCKVDFDSLVPEFSKKSFLVHNYIDPRIILEKATEFNPYKERDEGLIFVTVARIDNTQKRIDRIIEIAGKLKENGHIFKWFIVGDGPDRLDLEKQVGAADLKNYVSFEGFKQNPYPYLKYADCFVLTSDFEAQGMVLSEALIVGTPVITTDFPAAKEFVIDGVNGKITGRNTESLFKAVEEVLKNPSILKSFQEQIQGSRLEEMAETSIREFKEMLEY</sequence>
<dbReference type="EMBL" id="CP034951">
    <property type="protein sequence ID" value="QAA82200.1"/>
    <property type="molecule type" value="Genomic_DNA"/>
</dbReference>
<keyword evidence="3" id="KW-1185">Reference proteome</keyword>
<dbReference type="SUPFAM" id="SSF53756">
    <property type="entry name" value="UDP-Glycosyltransferase/glycogen phosphorylase"/>
    <property type="match status" value="1"/>
</dbReference>
<dbReference type="CDD" id="cd03811">
    <property type="entry name" value="GT4_GT28_WabH-like"/>
    <property type="match status" value="1"/>
</dbReference>
<feature type="domain" description="Glycosyl transferase family 1" evidence="1">
    <location>
        <begin position="211"/>
        <end position="373"/>
    </location>
</feature>
<dbReference type="Gene3D" id="3.40.50.2000">
    <property type="entry name" value="Glycogen Phosphorylase B"/>
    <property type="match status" value="2"/>
</dbReference>
<protein>
    <submittedName>
        <fullName evidence="2">Glycosyltransferase</fullName>
    </submittedName>
</protein>
<proteinExistence type="predicted"/>
<dbReference type="Pfam" id="PF00534">
    <property type="entry name" value="Glycos_transf_1"/>
    <property type="match status" value="1"/>
</dbReference>
<dbReference type="AlphaFoldDB" id="A0A410G4K3"/>
<dbReference type="OrthoDB" id="798298at2"/>
<organism evidence="2 3">
    <name type="scientific">Aequorivita ciconiae</name>
    <dbReference type="NCBI Taxonomy" id="2494375"/>
    <lineage>
        <taxon>Bacteria</taxon>
        <taxon>Pseudomonadati</taxon>
        <taxon>Bacteroidota</taxon>
        <taxon>Flavobacteriia</taxon>
        <taxon>Flavobacteriales</taxon>
        <taxon>Flavobacteriaceae</taxon>
        <taxon>Aequorivita</taxon>
    </lineage>
</organism>
<dbReference type="KEGG" id="aev:EI546_10900"/>
<dbReference type="GO" id="GO:0016757">
    <property type="term" value="F:glycosyltransferase activity"/>
    <property type="evidence" value="ECO:0007669"/>
    <property type="project" value="InterPro"/>
</dbReference>
<accession>A0A410G4K3</accession>
<evidence type="ECO:0000259" key="1">
    <source>
        <dbReference type="Pfam" id="PF00534"/>
    </source>
</evidence>
<keyword evidence="2" id="KW-0808">Transferase</keyword>
<evidence type="ECO:0000313" key="2">
    <source>
        <dbReference type="EMBL" id="QAA82200.1"/>
    </source>
</evidence>
<reference evidence="2 3" key="1">
    <citation type="submission" date="2019-01" db="EMBL/GenBank/DDBJ databases">
        <title>Complete genome sequencing of Aequorivita sp. H23M31.</title>
        <authorList>
            <person name="Bae J.-W."/>
        </authorList>
    </citation>
    <scope>NUCLEOTIDE SEQUENCE [LARGE SCALE GENOMIC DNA]</scope>
    <source>
        <strain evidence="2 3">H23M31</strain>
    </source>
</reference>
<name>A0A410G4K3_9FLAO</name>
<gene>
    <name evidence="2" type="ORF">EI546_10900</name>
</gene>
<dbReference type="PANTHER" id="PTHR12526">
    <property type="entry name" value="GLYCOSYLTRANSFERASE"/>
    <property type="match status" value="1"/>
</dbReference>
<dbReference type="Proteomes" id="UP000285517">
    <property type="component" value="Chromosome"/>
</dbReference>
<dbReference type="PANTHER" id="PTHR12526:SF630">
    <property type="entry name" value="GLYCOSYLTRANSFERASE"/>
    <property type="match status" value="1"/>
</dbReference>
<evidence type="ECO:0000313" key="3">
    <source>
        <dbReference type="Proteomes" id="UP000285517"/>
    </source>
</evidence>